<dbReference type="OrthoDB" id="6105302at2759"/>
<dbReference type="GO" id="GO:0006955">
    <property type="term" value="P:immune response"/>
    <property type="evidence" value="ECO:0007669"/>
    <property type="project" value="InterPro"/>
</dbReference>
<dbReference type="GO" id="GO:0004888">
    <property type="term" value="F:transmembrane signaling receptor activity"/>
    <property type="evidence" value="ECO:0007669"/>
    <property type="project" value="InterPro"/>
</dbReference>
<sequence length="844" mass="99628">MVFVFCLERYKCHAHICEIHDLTANCSYKELRNVPNDLPDDMVVLDLRFNVIHRIHDDVLGKYRYLKSLHLDYNNISFLPTNVFDGLEHLQGLFLTNNNLDFSVSYEVDVFRPLKRLERLDIRHNMKKGYTSKVQYPLFENLPNLKELSLDLIGDPGFDNCGFEKLQNITKIVFENCDLRLILNNTFSMLPENLEEIHLRKCNMIRSIEADAFRSLRNLKTLVIHHSNMTLESALKLLYPFENKHMRMIQFTRVNPGYKCPVETPSAVILTRQMMQHLQKICFNTLVLTENGIVDFEPKSLLWIQYPECIQNIELSGNRFSLINGFKLTELWDISRKLTNLISFDMSYNPLSYRNVGQNIKNFPENKLSSFNSFFWKNTESDKPLCLGKRNYVTPARESSVQTIHLPLPPNLRQIRHRHYLANQQLRNKIVFLNASNLIYLDVAYVIVRNFPEIELKGENNIKYIDFSGIPSWNTSMSLFANSTTVILGFTGIWQTVQHTRHYFSFIPEVEELDISGNQLWQLRYDTFFYNQKLRKLIMQGNLFDELPTALMPLEKLNFLDFSGNILDSINATMRNWLDKQQKKNGNFKLFLRGNIFKCTCGTKDFIRWLFETNIEFDEPNKQYKCMLSNGSITTTVKVYQKFHDHFSICHNEIWLRVGIGLLVSFITITVPLAIIINFKWQITYWFYRKFRKAVETELKKKFVYDIYLSYSNQSLYWVKNLLMPKIENCWKMKMCLEDRDISVGDAYVDAICDSIQQSRNIIFVITKDFSDKHWGRFEIERAKYEKYASNLQKIIIITRQVPVENFPTEFEHILNDVILINWSEAENENDWENLRRALIADIL</sequence>
<dbReference type="Gene3D" id="3.40.50.10140">
    <property type="entry name" value="Toll/interleukin-1 receptor homology (TIR) domain"/>
    <property type="match status" value="1"/>
</dbReference>
<dbReference type="InterPro" id="IPR035897">
    <property type="entry name" value="Toll_tir_struct_dom_sf"/>
</dbReference>
<dbReference type="EMBL" id="UYJE01002957">
    <property type="protein sequence ID" value="VDI15250.1"/>
    <property type="molecule type" value="Genomic_DNA"/>
</dbReference>
<keyword evidence="14" id="KW-1185">Reference proteome</keyword>
<dbReference type="PIRSF" id="PIRSF037595">
    <property type="entry name" value="Toll-like_receptor"/>
    <property type="match status" value="1"/>
</dbReference>
<evidence type="ECO:0000256" key="3">
    <source>
        <dbReference type="ARBA" id="ARBA00022614"/>
    </source>
</evidence>
<feature type="domain" description="TIR" evidence="12">
    <location>
        <begin position="703"/>
        <end position="839"/>
    </location>
</feature>
<feature type="transmembrane region" description="Helical" evidence="11">
    <location>
        <begin position="654"/>
        <end position="679"/>
    </location>
</feature>
<dbReference type="PANTHER" id="PTHR24365:SF541">
    <property type="entry name" value="PROTEIN TOLL-RELATED"/>
    <property type="match status" value="1"/>
</dbReference>
<dbReference type="InterPro" id="IPR001611">
    <property type="entry name" value="Leu-rich_rpt"/>
</dbReference>
<dbReference type="InterPro" id="IPR003591">
    <property type="entry name" value="Leu-rich_rpt_typical-subtyp"/>
</dbReference>
<keyword evidence="5" id="KW-0732">Signal</keyword>
<keyword evidence="7 11" id="KW-1133">Transmembrane helix</keyword>
<evidence type="ECO:0000256" key="5">
    <source>
        <dbReference type="ARBA" id="ARBA00022729"/>
    </source>
</evidence>
<evidence type="ECO:0000256" key="6">
    <source>
        <dbReference type="ARBA" id="ARBA00022737"/>
    </source>
</evidence>
<dbReference type="SUPFAM" id="SSF52200">
    <property type="entry name" value="Toll/Interleukin receptor TIR domain"/>
    <property type="match status" value="1"/>
</dbReference>
<reference evidence="13" key="1">
    <citation type="submission" date="2018-11" db="EMBL/GenBank/DDBJ databases">
        <authorList>
            <person name="Alioto T."/>
            <person name="Alioto T."/>
        </authorList>
    </citation>
    <scope>NUCLEOTIDE SEQUENCE</scope>
</reference>
<evidence type="ECO:0000256" key="11">
    <source>
        <dbReference type="SAM" id="Phobius"/>
    </source>
</evidence>
<dbReference type="Pfam" id="PF01582">
    <property type="entry name" value="TIR"/>
    <property type="match status" value="1"/>
</dbReference>
<keyword evidence="4 11" id="KW-0812">Transmembrane</keyword>
<dbReference type="PROSITE" id="PS50104">
    <property type="entry name" value="TIR"/>
    <property type="match status" value="1"/>
</dbReference>
<comment type="similarity">
    <text evidence="2">Belongs to the Toll-like receptor family.</text>
</comment>
<dbReference type="AlphaFoldDB" id="A0A8B6D670"/>
<dbReference type="Gene3D" id="3.80.10.10">
    <property type="entry name" value="Ribonuclease Inhibitor"/>
    <property type="match status" value="3"/>
</dbReference>
<gene>
    <name evidence="13" type="ORF">MGAL_10B029823</name>
</gene>
<keyword evidence="9" id="KW-0675">Receptor</keyword>
<evidence type="ECO:0000256" key="7">
    <source>
        <dbReference type="ARBA" id="ARBA00022989"/>
    </source>
</evidence>
<accession>A0A8B6D670</accession>
<dbReference type="InterPro" id="IPR032675">
    <property type="entry name" value="LRR_dom_sf"/>
</dbReference>
<evidence type="ECO:0000256" key="2">
    <source>
        <dbReference type="ARBA" id="ARBA00009634"/>
    </source>
</evidence>
<comment type="caution">
    <text evidence="13">The sequence shown here is derived from an EMBL/GenBank/DDBJ whole genome shotgun (WGS) entry which is preliminary data.</text>
</comment>
<dbReference type="SMART" id="SM00369">
    <property type="entry name" value="LRR_TYP"/>
    <property type="match status" value="3"/>
</dbReference>
<evidence type="ECO:0000256" key="1">
    <source>
        <dbReference type="ARBA" id="ARBA00004479"/>
    </source>
</evidence>
<keyword evidence="3" id="KW-0433">Leucine-rich repeat</keyword>
<dbReference type="InterPro" id="IPR017241">
    <property type="entry name" value="Toll-like_receptor"/>
</dbReference>
<dbReference type="InterPro" id="IPR000157">
    <property type="entry name" value="TIR_dom"/>
</dbReference>
<dbReference type="GO" id="GO:0005886">
    <property type="term" value="C:plasma membrane"/>
    <property type="evidence" value="ECO:0007669"/>
    <property type="project" value="TreeGrafter"/>
</dbReference>
<evidence type="ECO:0000256" key="8">
    <source>
        <dbReference type="ARBA" id="ARBA00023136"/>
    </source>
</evidence>
<name>A0A8B6D670_MYTGA</name>
<dbReference type="PANTHER" id="PTHR24365">
    <property type="entry name" value="TOLL-LIKE RECEPTOR"/>
    <property type="match status" value="1"/>
</dbReference>
<dbReference type="GO" id="GO:0002224">
    <property type="term" value="P:toll-like receptor signaling pathway"/>
    <property type="evidence" value="ECO:0007669"/>
    <property type="project" value="InterPro"/>
</dbReference>
<evidence type="ECO:0000256" key="9">
    <source>
        <dbReference type="ARBA" id="ARBA00023170"/>
    </source>
</evidence>
<evidence type="ECO:0000313" key="13">
    <source>
        <dbReference type="EMBL" id="VDI15250.1"/>
    </source>
</evidence>
<organism evidence="13 14">
    <name type="scientific">Mytilus galloprovincialis</name>
    <name type="common">Mediterranean mussel</name>
    <dbReference type="NCBI Taxonomy" id="29158"/>
    <lineage>
        <taxon>Eukaryota</taxon>
        <taxon>Metazoa</taxon>
        <taxon>Spiralia</taxon>
        <taxon>Lophotrochozoa</taxon>
        <taxon>Mollusca</taxon>
        <taxon>Bivalvia</taxon>
        <taxon>Autobranchia</taxon>
        <taxon>Pteriomorphia</taxon>
        <taxon>Mytilida</taxon>
        <taxon>Mytiloidea</taxon>
        <taxon>Mytilidae</taxon>
        <taxon>Mytilinae</taxon>
        <taxon>Mytilus</taxon>
    </lineage>
</organism>
<dbReference type="Pfam" id="PF13855">
    <property type="entry name" value="LRR_8"/>
    <property type="match status" value="2"/>
</dbReference>
<protein>
    <recommendedName>
        <fullName evidence="12">TIR domain-containing protein</fullName>
    </recommendedName>
</protein>
<proteinExistence type="inferred from homology"/>
<evidence type="ECO:0000313" key="14">
    <source>
        <dbReference type="Proteomes" id="UP000596742"/>
    </source>
</evidence>
<dbReference type="SMART" id="SM00255">
    <property type="entry name" value="TIR"/>
    <property type="match status" value="1"/>
</dbReference>
<keyword evidence="8 11" id="KW-0472">Membrane</keyword>
<evidence type="ECO:0000256" key="4">
    <source>
        <dbReference type="ARBA" id="ARBA00022692"/>
    </source>
</evidence>
<keyword evidence="6" id="KW-0677">Repeat</keyword>
<dbReference type="SUPFAM" id="SSF52058">
    <property type="entry name" value="L domain-like"/>
    <property type="match status" value="2"/>
</dbReference>
<evidence type="ECO:0000256" key="10">
    <source>
        <dbReference type="ARBA" id="ARBA00023180"/>
    </source>
</evidence>
<dbReference type="Proteomes" id="UP000596742">
    <property type="component" value="Unassembled WGS sequence"/>
</dbReference>
<evidence type="ECO:0000259" key="12">
    <source>
        <dbReference type="PROSITE" id="PS50104"/>
    </source>
</evidence>
<comment type="subcellular location">
    <subcellularLocation>
        <location evidence="1">Membrane</location>
        <topology evidence="1">Single-pass type I membrane protein</topology>
    </subcellularLocation>
</comment>
<keyword evidence="10" id="KW-0325">Glycoprotein</keyword>